<feature type="transmembrane region" description="Helical" evidence="1">
    <location>
        <begin position="44"/>
        <end position="63"/>
    </location>
</feature>
<reference evidence="2 3" key="1">
    <citation type="submission" date="2018-03" db="EMBL/GenBank/DDBJ databases">
        <title>Genomic Encyclopedia of Archaeal and Bacterial Type Strains, Phase II (KMG-II): from individual species to whole genera.</title>
        <authorList>
            <person name="Goeker M."/>
        </authorList>
    </citation>
    <scope>NUCLEOTIDE SEQUENCE [LARGE SCALE GENOMIC DNA]</scope>
    <source>
        <strain evidence="2 3">DSM 25328</strain>
    </source>
</reference>
<evidence type="ECO:0000313" key="3">
    <source>
        <dbReference type="Proteomes" id="UP000237718"/>
    </source>
</evidence>
<name>A0A2T1AKH4_TRISK</name>
<keyword evidence="1" id="KW-0472">Membrane</keyword>
<keyword evidence="1" id="KW-1133">Transmembrane helix</keyword>
<feature type="transmembrane region" description="Helical" evidence="1">
    <location>
        <begin position="97"/>
        <end position="116"/>
    </location>
</feature>
<dbReference type="RefSeq" id="WP_106163090.1">
    <property type="nucleotide sequence ID" value="NZ_JBLWXK010000001.1"/>
</dbReference>
<protein>
    <submittedName>
        <fullName evidence="2">Uncharacterized protein</fullName>
    </submittedName>
</protein>
<feature type="transmembrane region" description="Helical" evidence="1">
    <location>
        <begin position="70"/>
        <end position="91"/>
    </location>
</feature>
<keyword evidence="1" id="KW-0812">Transmembrane</keyword>
<comment type="caution">
    <text evidence="2">The sequence shown here is derived from an EMBL/GenBank/DDBJ whole genome shotgun (WGS) entry which is preliminary data.</text>
</comment>
<accession>A0A2T1AKH4</accession>
<organism evidence="2 3">
    <name type="scientific">Tritonibacter scottomollicae</name>
    <name type="common">Epibacterium scottomollicae</name>
    <dbReference type="NCBI Taxonomy" id="483013"/>
    <lineage>
        <taxon>Bacteria</taxon>
        <taxon>Pseudomonadati</taxon>
        <taxon>Pseudomonadota</taxon>
        <taxon>Alphaproteobacteria</taxon>
        <taxon>Rhodobacterales</taxon>
        <taxon>Paracoccaceae</taxon>
        <taxon>Tritonibacter</taxon>
    </lineage>
</organism>
<dbReference type="AlphaFoldDB" id="A0A2T1AKH4"/>
<gene>
    <name evidence="2" type="ORF">CLV89_103405</name>
</gene>
<dbReference type="EMBL" id="PVUF01000003">
    <property type="protein sequence ID" value="PRZ49090.1"/>
    <property type="molecule type" value="Genomic_DNA"/>
</dbReference>
<dbReference type="Proteomes" id="UP000237718">
    <property type="component" value="Unassembled WGS sequence"/>
</dbReference>
<evidence type="ECO:0000313" key="2">
    <source>
        <dbReference type="EMBL" id="PRZ49090.1"/>
    </source>
</evidence>
<evidence type="ECO:0000256" key="1">
    <source>
        <dbReference type="SAM" id="Phobius"/>
    </source>
</evidence>
<sequence>MLHLTTIGAVAMALVLFQTATLVIGGHVAKDLLASFYAAFPNWWQRMLVVIVPLSGLGNLFAAYAFQAPIVAGVSFLVLGLWSPILMALVIQGRSFSATDILIMIAISCLGLWLGIRLGATQ</sequence>
<dbReference type="OrthoDB" id="7862959at2"/>
<proteinExistence type="predicted"/>